<dbReference type="Proteomes" id="UP000001514">
    <property type="component" value="Unassembled WGS sequence"/>
</dbReference>
<keyword evidence="1" id="KW-0677">Repeat</keyword>
<dbReference type="InterPro" id="IPR046960">
    <property type="entry name" value="PPR_At4g14850-like_plant"/>
</dbReference>
<name>D8QS93_SELML</name>
<evidence type="ECO:0008006" key="5">
    <source>
        <dbReference type="Google" id="ProtNLM"/>
    </source>
</evidence>
<dbReference type="InterPro" id="IPR002885">
    <property type="entry name" value="PPR_rpt"/>
</dbReference>
<evidence type="ECO:0000313" key="4">
    <source>
        <dbReference type="Proteomes" id="UP000001514"/>
    </source>
</evidence>
<dbReference type="GO" id="GO:0009451">
    <property type="term" value="P:RNA modification"/>
    <property type="evidence" value="ECO:0007669"/>
    <property type="project" value="InterPro"/>
</dbReference>
<dbReference type="PANTHER" id="PTHR47926">
    <property type="entry name" value="PENTATRICOPEPTIDE REPEAT-CONTAINING PROTEIN"/>
    <property type="match status" value="1"/>
</dbReference>
<keyword evidence="4" id="KW-1185">Reference proteome</keyword>
<dbReference type="KEGG" id="smo:SELMODRAFT_72322"/>
<feature type="non-terminal residue" evidence="3">
    <location>
        <position position="1"/>
    </location>
</feature>
<evidence type="ECO:0000256" key="2">
    <source>
        <dbReference type="PROSITE-ProRule" id="PRU00708"/>
    </source>
</evidence>
<feature type="non-terminal residue" evidence="3">
    <location>
        <position position="149"/>
    </location>
</feature>
<accession>D8QS93</accession>
<dbReference type="FunFam" id="1.25.40.10:FF:000031">
    <property type="entry name" value="Pentatricopeptide repeat-containing protein mitochondrial"/>
    <property type="match status" value="1"/>
</dbReference>
<dbReference type="eggNOG" id="KOG4197">
    <property type="taxonomic scope" value="Eukaryota"/>
</dbReference>
<dbReference type="PANTHER" id="PTHR47926:SF533">
    <property type="entry name" value="DYW DOMAIN-CONTAINING PROTEIN"/>
    <property type="match status" value="1"/>
</dbReference>
<organism evidence="4">
    <name type="scientific">Selaginella moellendorffii</name>
    <name type="common">Spikemoss</name>
    <dbReference type="NCBI Taxonomy" id="88036"/>
    <lineage>
        <taxon>Eukaryota</taxon>
        <taxon>Viridiplantae</taxon>
        <taxon>Streptophyta</taxon>
        <taxon>Embryophyta</taxon>
        <taxon>Tracheophyta</taxon>
        <taxon>Lycopodiopsida</taxon>
        <taxon>Selaginellales</taxon>
        <taxon>Selaginellaceae</taxon>
        <taxon>Selaginella</taxon>
    </lineage>
</organism>
<dbReference type="AlphaFoldDB" id="D8QS93"/>
<feature type="repeat" description="PPR" evidence="2">
    <location>
        <begin position="30"/>
        <end position="64"/>
    </location>
</feature>
<dbReference type="STRING" id="88036.D8QS93"/>
<dbReference type="Pfam" id="PF01535">
    <property type="entry name" value="PPR"/>
    <property type="match status" value="3"/>
</dbReference>
<dbReference type="NCBIfam" id="TIGR00756">
    <property type="entry name" value="PPR"/>
    <property type="match status" value="2"/>
</dbReference>
<dbReference type="Gramene" id="EFJ36896">
    <property type="protein sequence ID" value="EFJ36896"/>
    <property type="gene ID" value="SELMODRAFT_72322"/>
</dbReference>
<sequence length="149" mass="16122">SVSSSLIAMYGKCGCLETAAHVFHSVARKDLVCWNAMIAIYGQAGHIVRSLETFHSLHLEGMLPDQVTFVCVLADCSHAGLLEVGYQIFCSITVSYGLSLLGDHCRCMVDLLGRSGRLEEAEELIRSMPSQAGSSAWTSLLASCRIHSD</sequence>
<proteinExistence type="predicted"/>
<protein>
    <recommendedName>
        <fullName evidence="5">Pentatricopeptide repeat-containing protein</fullName>
    </recommendedName>
</protein>
<reference evidence="3 4" key="1">
    <citation type="journal article" date="2011" name="Science">
        <title>The Selaginella genome identifies genetic changes associated with the evolution of vascular plants.</title>
        <authorList>
            <person name="Banks J.A."/>
            <person name="Nishiyama T."/>
            <person name="Hasebe M."/>
            <person name="Bowman J.L."/>
            <person name="Gribskov M."/>
            <person name="dePamphilis C."/>
            <person name="Albert V.A."/>
            <person name="Aono N."/>
            <person name="Aoyama T."/>
            <person name="Ambrose B.A."/>
            <person name="Ashton N.W."/>
            <person name="Axtell M.J."/>
            <person name="Barker E."/>
            <person name="Barker M.S."/>
            <person name="Bennetzen J.L."/>
            <person name="Bonawitz N.D."/>
            <person name="Chapple C."/>
            <person name="Cheng C."/>
            <person name="Correa L.G."/>
            <person name="Dacre M."/>
            <person name="DeBarry J."/>
            <person name="Dreyer I."/>
            <person name="Elias M."/>
            <person name="Engstrom E.M."/>
            <person name="Estelle M."/>
            <person name="Feng L."/>
            <person name="Finet C."/>
            <person name="Floyd S.K."/>
            <person name="Frommer W.B."/>
            <person name="Fujita T."/>
            <person name="Gramzow L."/>
            <person name="Gutensohn M."/>
            <person name="Harholt J."/>
            <person name="Hattori M."/>
            <person name="Heyl A."/>
            <person name="Hirai T."/>
            <person name="Hiwatashi Y."/>
            <person name="Ishikawa M."/>
            <person name="Iwata M."/>
            <person name="Karol K.G."/>
            <person name="Koehler B."/>
            <person name="Kolukisaoglu U."/>
            <person name="Kubo M."/>
            <person name="Kurata T."/>
            <person name="Lalonde S."/>
            <person name="Li K."/>
            <person name="Li Y."/>
            <person name="Litt A."/>
            <person name="Lyons E."/>
            <person name="Manning G."/>
            <person name="Maruyama T."/>
            <person name="Michael T.P."/>
            <person name="Mikami K."/>
            <person name="Miyazaki S."/>
            <person name="Morinaga S."/>
            <person name="Murata T."/>
            <person name="Mueller-Roeber B."/>
            <person name="Nelson D.R."/>
            <person name="Obara M."/>
            <person name="Oguri Y."/>
            <person name="Olmstead R.G."/>
            <person name="Onodera N."/>
            <person name="Petersen B.L."/>
            <person name="Pils B."/>
            <person name="Prigge M."/>
            <person name="Rensing S.A."/>
            <person name="Riano-Pachon D.M."/>
            <person name="Roberts A.W."/>
            <person name="Sato Y."/>
            <person name="Scheller H.V."/>
            <person name="Schulz B."/>
            <person name="Schulz C."/>
            <person name="Shakirov E.V."/>
            <person name="Shibagaki N."/>
            <person name="Shinohara N."/>
            <person name="Shippen D.E."/>
            <person name="Soerensen I."/>
            <person name="Sotooka R."/>
            <person name="Sugimoto N."/>
            <person name="Sugita M."/>
            <person name="Sumikawa N."/>
            <person name="Tanurdzic M."/>
            <person name="Theissen G."/>
            <person name="Ulvskov P."/>
            <person name="Wakazuki S."/>
            <person name="Weng J.K."/>
            <person name="Willats W.W."/>
            <person name="Wipf D."/>
            <person name="Wolf P.G."/>
            <person name="Yang L."/>
            <person name="Zimmer A.D."/>
            <person name="Zhu Q."/>
            <person name="Mitros T."/>
            <person name="Hellsten U."/>
            <person name="Loque D."/>
            <person name="Otillar R."/>
            <person name="Salamov A."/>
            <person name="Schmutz J."/>
            <person name="Shapiro H."/>
            <person name="Lindquist E."/>
            <person name="Lucas S."/>
            <person name="Rokhsar D."/>
            <person name="Grigoriev I.V."/>
        </authorList>
    </citation>
    <scope>NUCLEOTIDE SEQUENCE [LARGE SCALE GENOMIC DNA]</scope>
</reference>
<evidence type="ECO:0000313" key="3">
    <source>
        <dbReference type="EMBL" id="EFJ36896.1"/>
    </source>
</evidence>
<dbReference type="InParanoid" id="D8QS93"/>
<gene>
    <name evidence="3" type="ORF">SELMODRAFT_72322</name>
</gene>
<dbReference type="GO" id="GO:0003723">
    <property type="term" value="F:RNA binding"/>
    <property type="evidence" value="ECO:0007669"/>
    <property type="project" value="InterPro"/>
</dbReference>
<dbReference type="HOGENOM" id="CLU_002706_0_0_1"/>
<dbReference type="EMBL" id="GL377566">
    <property type="protein sequence ID" value="EFJ36896.1"/>
    <property type="molecule type" value="Genomic_DNA"/>
</dbReference>
<dbReference type="OMA" id="TKCGCMN"/>
<dbReference type="Gene3D" id="1.25.40.10">
    <property type="entry name" value="Tetratricopeptide repeat domain"/>
    <property type="match status" value="1"/>
</dbReference>
<dbReference type="InterPro" id="IPR011990">
    <property type="entry name" value="TPR-like_helical_dom_sf"/>
</dbReference>
<dbReference type="PROSITE" id="PS51375">
    <property type="entry name" value="PPR"/>
    <property type="match status" value="1"/>
</dbReference>
<evidence type="ECO:0000256" key="1">
    <source>
        <dbReference type="ARBA" id="ARBA00022737"/>
    </source>
</evidence>